<keyword evidence="3" id="KW-1185">Reference proteome</keyword>
<organism evidence="2 3">
    <name type="scientific">Leptotrichia hofstadii</name>
    <dbReference type="NCBI Taxonomy" id="157688"/>
    <lineage>
        <taxon>Bacteria</taxon>
        <taxon>Fusobacteriati</taxon>
        <taxon>Fusobacteriota</taxon>
        <taxon>Fusobacteriia</taxon>
        <taxon>Fusobacteriales</taxon>
        <taxon>Leptotrichiaceae</taxon>
        <taxon>Leptotrichia</taxon>
    </lineage>
</organism>
<evidence type="ECO:0000313" key="3">
    <source>
        <dbReference type="Proteomes" id="UP000321892"/>
    </source>
</evidence>
<evidence type="ECO:0000256" key="1">
    <source>
        <dbReference type="SAM" id="Phobius"/>
    </source>
</evidence>
<dbReference type="AlphaFoldDB" id="A0A510JEK9"/>
<sequence>MKRKIEWQTLLFGIFWTGYTLFTLFQYFNGTLGSFRVPKIIALVYDSIGFMPTMILQLVFGLFLIFIAFSKKEEKNDKEKE</sequence>
<name>A0A510JEK9_9FUSO</name>
<keyword evidence="1" id="KW-1133">Transmembrane helix</keyword>
<dbReference type="Proteomes" id="UP000321892">
    <property type="component" value="Chromosome"/>
</dbReference>
<dbReference type="EMBL" id="AP019823">
    <property type="protein sequence ID" value="BBM37742.1"/>
    <property type="molecule type" value="Genomic_DNA"/>
</dbReference>
<evidence type="ECO:0000313" key="2">
    <source>
        <dbReference type="EMBL" id="BBM37742.1"/>
    </source>
</evidence>
<dbReference type="KEGG" id="lhf:JCM16775_0432"/>
<proteinExistence type="predicted"/>
<dbReference type="OrthoDB" id="2086302at2"/>
<keyword evidence="1" id="KW-0472">Membrane</keyword>
<reference evidence="2 3" key="1">
    <citation type="submission" date="2019-07" db="EMBL/GenBank/DDBJ databases">
        <title>Complete Genome Sequence of Leptotrichia hofstadii Strain JCM16775.</title>
        <authorList>
            <person name="Watanabe S."/>
            <person name="Cui L."/>
        </authorList>
    </citation>
    <scope>NUCLEOTIDE SEQUENCE [LARGE SCALE GENOMIC DNA]</scope>
    <source>
        <strain evidence="2 3">JCM16775</strain>
    </source>
</reference>
<dbReference type="RefSeq" id="WP_026745325.1">
    <property type="nucleotide sequence ID" value="NZ_AP019823.1"/>
</dbReference>
<gene>
    <name evidence="2" type="ORF">JCM16775_0432</name>
</gene>
<feature type="transmembrane region" description="Helical" evidence="1">
    <location>
        <begin position="48"/>
        <end position="69"/>
    </location>
</feature>
<protein>
    <submittedName>
        <fullName evidence="2">Uncharacterized protein</fullName>
    </submittedName>
</protein>
<keyword evidence="1" id="KW-0812">Transmembrane</keyword>
<feature type="transmembrane region" description="Helical" evidence="1">
    <location>
        <begin position="7"/>
        <end position="28"/>
    </location>
</feature>
<accession>A0A510JEK9</accession>